<dbReference type="InterPro" id="IPR000719">
    <property type="entry name" value="Prot_kinase_dom"/>
</dbReference>
<feature type="domain" description="Protein kinase" evidence="21">
    <location>
        <begin position="411"/>
        <end position="694"/>
    </location>
</feature>
<dbReference type="GO" id="GO:0016020">
    <property type="term" value="C:membrane"/>
    <property type="evidence" value="ECO:0007669"/>
    <property type="project" value="UniProtKB-SubCell"/>
</dbReference>
<evidence type="ECO:0000256" key="5">
    <source>
        <dbReference type="ARBA" id="ARBA00022614"/>
    </source>
</evidence>
<comment type="catalytic activity">
    <reaction evidence="17">
        <text>L-threonyl-[protein] + ATP = O-phospho-L-threonyl-[protein] + ADP + H(+)</text>
        <dbReference type="Rhea" id="RHEA:46608"/>
        <dbReference type="Rhea" id="RHEA-COMP:11060"/>
        <dbReference type="Rhea" id="RHEA-COMP:11605"/>
        <dbReference type="ChEBI" id="CHEBI:15378"/>
        <dbReference type="ChEBI" id="CHEBI:30013"/>
        <dbReference type="ChEBI" id="CHEBI:30616"/>
        <dbReference type="ChEBI" id="CHEBI:61977"/>
        <dbReference type="ChEBI" id="CHEBI:456216"/>
        <dbReference type="EC" id="2.7.11.1"/>
    </reaction>
</comment>
<evidence type="ECO:0000256" key="15">
    <source>
        <dbReference type="ARBA" id="ARBA00023170"/>
    </source>
</evidence>
<dbReference type="AlphaFoldDB" id="A0AAN9RMZ7"/>
<feature type="signal peptide" evidence="20">
    <location>
        <begin position="1"/>
        <end position="27"/>
    </location>
</feature>
<name>A0AAN9RMZ7_PHACN</name>
<comment type="catalytic activity">
    <reaction evidence="18">
        <text>L-seryl-[protein] + ATP = O-phospho-L-seryl-[protein] + ADP + H(+)</text>
        <dbReference type="Rhea" id="RHEA:17989"/>
        <dbReference type="Rhea" id="RHEA-COMP:9863"/>
        <dbReference type="Rhea" id="RHEA-COMP:11604"/>
        <dbReference type="ChEBI" id="CHEBI:15378"/>
        <dbReference type="ChEBI" id="CHEBI:29999"/>
        <dbReference type="ChEBI" id="CHEBI:30616"/>
        <dbReference type="ChEBI" id="CHEBI:83421"/>
        <dbReference type="ChEBI" id="CHEBI:456216"/>
        <dbReference type="EC" id="2.7.11.1"/>
    </reaction>
</comment>
<dbReference type="SUPFAM" id="SSF52047">
    <property type="entry name" value="RNI-like"/>
    <property type="match status" value="1"/>
</dbReference>
<dbReference type="PROSITE" id="PS50011">
    <property type="entry name" value="PROTEIN_KINASE_DOM"/>
    <property type="match status" value="1"/>
</dbReference>
<dbReference type="Gene3D" id="3.30.200.20">
    <property type="entry name" value="Phosphorylase Kinase, domain 1"/>
    <property type="match status" value="1"/>
</dbReference>
<protein>
    <recommendedName>
        <fullName evidence="2">non-specific serine/threonine protein kinase</fullName>
        <ecNumber evidence="2">2.7.11.1</ecNumber>
    </recommendedName>
</protein>
<evidence type="ECO:0000259" key="21">
    <source>
        <dbReference type="PROSITE" id="PS50011"/>
    </source>
</evidence>
<dbReference type="GO" id="GO:0005524">
    <property type="term" value="F:ATP binding"/>
    <property type="evidence" value="ECO:0007669"/>
    <property type="project" value="UniProtKB-UniRule"/>
</dbReference>
<evidence type="ECO:0000256" key="18">
    <source>
        <dbReference type="ARBA" id="ARBA00048679"/>
    </source>
</evidence>
<keyword evidence="14" id="KW-0472">Membrane</keyword>
<evidence type="ECO:0000256" key="10">
    <source>
        <dbReference type="ARBA" id="ARBA00022741"/>
    </source>
</evidence>
<accession>A0AAN9RMZ7</accession>
<keyword evidence="8 20" id="KW-0732">Signal</keyword>
<keyword evidence="4" id="KW-0597">Phosphoprotein</keyword>
<dbReference type="Pfam" id="PF08263">
    <property type="entry name" value="LRRNT_2"/>
    <property type="match status" value="1"/>
</dbReference>
<dbReference type="InterPro" id="IPR017441">
    <property type="entry name" value="Protein_kinase_ATP_BS"/>
</dbReference>
<dbReference type="Proteomes" id="UP001374584">
    <property type="component" value="Unassembled WGS sequence"/>
</dbReference>
<dbReference type="PANTHER" id="PTHR48005">
    <property type="entry name" value="LEUCINE RICH REPEAT KINASE 2"/>
    <property type="match status" value="1"/>
</dbReference>
<dbReference type="Pfam" id="PF00560">
    <property type="entry name" value="LRR_1"/>
    <property type="match status" value="4"/>
</dbReference>
<keyword evidence="5" id="KW-0433">Leucine-rich repeat</keyword>
<sequence length="709" mass="78534">MTTFQKVHALVFHILLLFLLPLRIVSSPRAEAEALVKWKNTLSPPLPPSLNSWSFTNLPNLCIWDAIVCDNTNTTVLEINLSGANLTGTLSALDFASLPNLTQLNLNANNFEGSIPSTIGKLSKLTLLDLGNNLFDHTLPYELGWLMELQYLSLYNNNLNGIIPYQLMNLPKVWYMDLGSNYFITPPDWSPYSCLPSLTRLALHQSPSLTGEFPSFILKCHNLTYLDISQNGWNGTIPESLYSNLAKLEYLNLTNCGFKGKLSPNMSMLSNLKELRIGNNMFNGPVPTEIGLISGLQILELYNISAHGKIPSSIGQLTELWHLDLSINHFNSTIPSELGLCTNLSFLSLAVNDLTGPLPFSLASLSRISELGISDNSFSGELSPSLISNWTQLISLQLQNNNFTGKATDDFNDKYCIGKGGFGSVYRAQLLTGQVVAVKRLNVSDSDDIPAMKRQSFLNEIKSLTGVRHRNIIKLYGFCSCRGQMFLVYEYVDRGSLAKVLYREEENLELRWGTRLKIVQGIAHAISYLHTDCSPPIVHRDVTLNNILLDSDLEPRLADFGTAKLLSSDTSTWTSVAGSYGYMAPELAQTRRVTEKCDVYSFGVVVMEIMMGKHPGELLGTLSSNKYLSSKEEEPHVLLKDVLDQRFPPPTGQLAEAVVFTMTIALACTRAAPESRPIMRAVAQELSATTQAYLSLPFGIITMNKLRGL</sequence>
<dbReference type="Gene3D" id="1.10.510.10">
    <property type="entry name" value="Transferase(Phosphotransferase) domain 1"/>
    <property type="match status" value="1"/>
</dbReference>
<evidence type="ECO:0000256" key="16">
    <source>
        <dbReference type="ARBA" id="ARBA00023180"/>
    </source>
</evidence>
<reference evidence="22 23" key="1">
    <citation type="submission" date="2024-01" db="EMBL/GenBank/DDBJ databases">
        <title>The genomes of 5 underutilized Papilionoideae crops provide insights into root nodulation and disease resistanc.</title>
        <authorList>
            <person name="Jiang F."/>
        </authorList>
    </citation>
    <scope>NUCLEOTIDE SEQUENCE [LARGE SCALE GENOMIC DNA]</scope>
    <source>
        <strain evidence="22">JINMINGXINNONG_FW02</strain>
        <tissue evidence="22">Leaves</tissue>
    </source>
</reference>
<dbReference type="PROSITE" id="PS00109">
    <property type="entry name" value="PROTEIN_KINASE_TYR"/>
    <property type="match status" value="1"/>
</dbReference>
<dbReference type="InterPro" id="IPR003591">
    <property type="entry name" value="Leu-rich_rpt_typical-subtyp"/>
</dbReference>
<feature type="binding site" evidence="19">
    <location>
        <position position="439"/>
    </location>
    <ligand>
        <name>ATP</name>
        <dbReference type="ChEBI" id="CHEBI:30616"/>
    </ligand>
</feature>
<evidence type="ECO:0000256" key="17">
    <source>
        <dbReference type="ARBA" id="ARBA00047899"/>
    </source>
</evidence>
<keyword evidence="16" id="KW-0325">Glycoprotein</keyword>
<evidence type="ECO:0000256" key="1">
    <source>
        <dbReference type="ARBA" id="ARBA00004479"/>
    </source>
</evidence>
<comment type="subcellular location">
    <subcellularLocation>
        <location evidence="1">Membrane</location>
        <topology evidence="1">Single-pass type I membrane protein</topology>
    </subcellularLocation>
</comment>
<keyword evidence="12 19" id="KW-0067">ATP-binding</keyword>
<dbReference type="InterPro" id="IPR051420">
    <property type="entry name" value="Ser_Thr_Kinases_DiverseReg"/>
</dbReference>
<evidence type="ECO:0000256" key="20">
    <source>
        <dbReference type="SAM" id="SignalP"/>
    </source>
</evidence>
<evidence type="ECO:0000256" key="6">
    <source>
        <dbReference type="ARBA" id="ARBA00022679"/>
    </source>
</evidence>
<dbReference type="InterPro" id="IPR011009">
    <property type="entry name" value="Kinase-like_dom_sf"/>
</dbReference>
<evidence type="ECO:0000256" key="19">
    <source>
        <dbReference type="PROSITE-ProRule" id="PRU10141"/>
    </source>
</evidence>
<evidence type="ECO:0000313" key="22">
    <source>
        <dbReference type="EMBL" id="KAK7378501.1"/>
    </source>
</evidence>
<dbReference type="PANTHER" id="PTHR48005:SF44">
    <property type="entry name" value="MDIS1-INTERACTING RECEPTOR LIKE KINASE 2-LIKE ISOFORM X1"/>
    <property type="match status" value="1"/>
</dbReference>
<keyword evidence="10 19" id="KW-0547">Nucleotide-binding</keyword>
<dbReference type="EMBL" id="JAYMYR010000002">
    <property type="protein sequence ID" value="KAK7378501.1"/>
    <property type="molecule type" value="Genomic_DNA"/>
</dbReference>
<evidence type="ECO:0000256" key="2">
    <source>
        <dbReference type="ARBA" id="ARBA00012513"/>
    </source>
</evidence>
<evidence type="ECO:0000256" key="11">
    <source>
        <dbReference type="ARBA" id="ARBA00022777"/>
    </source>
</evidence>
<dbReference type="Gene3D" id="3.80.10.10">
    <property type="entry name" value="Ribonuclease Inhibitor"/>
    <property type="match status" value="3"/>
</dbReference>
<keyword evidence="3" id="KW-0723">Serine/threonine-protein kinase</keyword>
<evidence type="ECO:0000256" key="13">
    <source>
        <dbReference type="ARBA" id="ARBA00022989"/>
    </source>
</evidence>
<proteinExistence type="predicted"/>
<keyword evidence="15" id="KW-0675">Receptor</keyword>
<evidence type="ECO:0000256" key="12">
    <source>
        <dbReference type="ARBA" id="ARBA00022840"/>
    </source>
</evidence>
<dbReference type="PROSITE" id="PS00107">
    <property type="entry name" value="PROTEIN_KINASE_ATP"/>
    <property type="match status" value="1"/>
</dbReference>
<keyword evidence="11" id="KW-0418">Kinase</keyword>
<dbReference type="SUPFAM" id="SSF56112">
    <property type="entry name" value="Protein kinase-like (PK-like)"/>
    <property type="match status" value="1"/>
</dbReference>
<keyword evidence="6" id="KW-0808">Transferase</keyword>
<comment type="caution">
    <text evidence="22">The sequence shown here is derived from an EMBL/GenBank/DDBJ whole genome shotgun (WGS) entry which is preliminary data.</text>
</comment>
<keyword evidence="13" id="KW-1133">Transmembrane helix</keyword>
<dbReference type="FunFam" id="3.30.200.20:FF:000309">
    <property type="entry name" value="Leucine-rich repeat receptor protein kinase MSP1"/>
    <property type="match status" value="1"/>
</dbReference>
<dbReference type="FunFam" id="3.80.10.10:FF:000910">
    <property type="entry name" value="MDIS1-interacting receptor like kinase 2"/>
    <property type="match status" value="1"/>
</dbReference>
<dbReference type="Pfam" id="PF00069">
    <property type="entry name" value="Pkinase"/>
    <property type="match status" value="1"/>
</dbReference>
<evidence type="ECO:0000256" key="4">
    <source>
        <dbReference type="ARBA" id="ARBA00022553"/>
    </source>
</evidence>
<keyword evidence="7" id="KW-0812">Transmembrane</keyword>
<dbReference type="InterPro" id="IPR013210">
    <property type="entry name" value="LRR_N_plant-typ"/>
</dbReference>
<evidence type="ECO:0000256" key="3">
    <source>
        <dbReference type="ARBA" id="ARBA00022527"/>
    </source>
</evidence>
<dbReference type="SMART" id="SM00369">
    <property type="entry name" value="LRR_TYP"/>
    <property type="match status" value="3"/>
</dbReference>
<dbReference type="CDD" id="cd14066">
    <property type="entry name" value="STKc_IRAK"/>
    <property type="match status" value="1"/>
</dbReference>
<dbReference type="InterPro" id="IPR008266">
    <property type="entry name" value="Tyr_kinase_AS"/>
</dbReference>
<dbReference type="InterPro" id="IPR001611">
    <property type="entry name" value="Leu-rich_rpt"/>
</dbReference>
<dbReference type="EC" id="2.7.11.1" evidence="2"/>
<evidence type="ECO:0000313" key="23">
    <source>
        <dbReference type="Proteomes" id="UP001374584"/>
    </source>
</evidence>
<dbReference type="InterPro" id="IPR032675">
    <property type="entry name" value="LRR_dom_sf"/>
</dbReference>
<dbReference type="GO" id="GO:0004674">
    <property type="term" value="F:protein serine/threonine kinase activity"/>
    <property type="evidence" value="ECO:0007669"/>
    <property type="project" value="UniProtKB-KW"/>
</dbReference>
<evidence type="ECO:0000256" key="8">
    <source>
        <dbReference type="ARBA" id="ARBA00022729"/>
    </source>
</evidence>
<gene>
    <name evidence="22" type="ORF">VNO80_03943</name>
</gene>
<keyword evidence="23" id="KW-1185">Reference proteome</keyword>
<evidence type="ECO:0000256" key="9">
    <source>
        <dbReference type="ARBA" id="ARBA00022737"/>
    </source>
</evidence>
<keyword evidence="9" id="KW-0677">Repeat</keyword>
<evidence type="ECO:0000256" key="14">
    <source>
        <dbReference type="ARBA" id="ARBA00023136"/>
    </source>
</evidence>
<dbReference type="FunFam" id="1.10.510.10:FF:000445">
    <property type="entry name" value="MDIS1-interacting receptor like kinase 2"/>
    <property type="match status" value="1"/>
</dbReference>
<evidence type="ECO:0000256" key="7">
    <source>
        <dbReference type="ARBA" id="ARBA00022692"/>
    </source>
</evidence>
<organism evidence="22 23">
    <name type="scientific">Phaseolus coccineus</name>
    <name type="common">Scarlet runner bean</name>
    <name type="synonym">Phaseolus multiflorus</name>
    <dbReference type="NCBI Taxonomy" id="3886"/>
    <lineage>
        <taxon>Eukaryota</taxon>
        <taxon>Viridiplantae</taxon>
        <taxon>Streptophyta</taxon>
        <taxon>Embryophyta</taxon>
        <taxon>Tracheophyta</taxon>
        <taxon>Spermatophyta</taxon>
        <taxon>Magnoliopsida</taxon>
        <taxon>eudicotyledons</taxon>
        <taxon>Gunneridae</taxon>
        <taxon>Pentapetalae</taxon>
        <taxon>rosids</taxon>
        <taxon>fabids</taxon>
        <taxon>Fabales</taxon>
        <taxon>Fabaceae</taxon>
        <taxon>Papilionoideae</taxon>
        <taxon>50 kb inversion clade</taxon>
        <taxon>NPAAA clade</taxon>
        <taxon>indigoferoid/millettioid clade</taxon>
        <taxon>Phaseoleae</taxon>
        <taxon>Phaseolus</taxon>
    </lineage>
</organism>
<feature type="chain" id="PRO_5043003532" description="non-specific serine/threonine protein kinase" evidence="20">
    <location>
        <begin position="28"/>
        <end position="709"/>
    </location>
</feature>
<dbReference type="FunFam" id="3.80.10.10:FF:000488">
    <property type="entry name" value="MDIS1-interacting receptor like kinase 2"/>
    <property type="match status" value="1"/>
</dbReference>